<evidence type="ECO:0008006" key="3">
    <source>
        <dbReference type="Google" id="ProtNLM"/>
    </source>
</evidence>
<dbReference type="RefSeq" id="WP_075692362.1">
    <property type="nucleotide sequence ID" value="NZ_CP009248.1"/>
</dbReference>
<evidence type="ECO:0000313" key="1">
    <source>
        <dbReference type="EMBL" id="APT91026.1"/>
    </source>
</evidence>
<dbReference type="PANTHER" id="PTHR43434:SF20">
    <property type="entry name" value="5'-NUCLEOTIDASE"/>
    <property type="match status" value="1"/>
</dbReference>
<evidence type="ECO:0000313" key="2">
    <source>
        <dbReference type="Proteomes" id="UP000185469"/>
    </source>
</evidence>
<dbReference type="OrthoDB" id="9776368at2"/>
<dbReference type="InterPro" id="IPR036412">
    <property type="entry name" value="HAD-like_sf"/>
</dbReference>
<gene>
    <name evidence="1" type="ORF">CSPHI_08245</name>
</gene>
<dbReference type="STRING" id="1437874.CSPHI_08245"/>
<dbReference type="GO" id="GO:0004713">
    <property type="term" value="F:protein tyrosine kinase activity"/>
    <property type="evidence" value="ECO:0007669"/>
    <property type="project" value="TreeGrafter"/>
</dbReference>
<dbReference type="InterPro" id="IPR023198">
    <property type="entry name" value="PGP-like_dom2"/>
</dbReference>
<organism evidence="1 2">
    <name type="scientific">Corynebacterium sphenisci DSM 44792</name>
    <dbReference type="NCBI Taxonomy" id="1437874"/>
    <lineage>
        <taxon>Bacteria</taxon>
        <taxon>Bacillati</taxon>
        <taxon>Actinomycetota</taxon>
        <taxon>Actinomycetes</taxon>
        <taxon>Mycobacteriales</taxon>
        <taxon>Corynebacteriaceae</taxon>
        <taxon>Corynebacterium</taxon>
    </lineage>
</organism>
<dbReference type="InterPro" id="IPR041492">
    <property type="entry name" value="HAD_2"/>
</dbReference>
<dbReference type="SUPFAM" id="SSF56784">
    <property type="entry name" value="HAD-like"/>
    <property type="match status" value="1"/>
</dbReference>
<proteinExistence type="predicted"/>
<dbReference type="SFLD" id="SFLDS00003">
    <property type="entry name" value="Haloacid_Dehalogenase"/>
    <property type="match status" value="1"/>
</dbReference>
<dbReference type="Proteomes" id="UP000185469">
    <property type="component" value="Chromosome"/>
</dbReference>
<sequence>MDAHPHPPTVLIDVDGTISDSLPGIRAGFLAALAAVDEPTPEESFLARIAGPPMVDSFAALGITGDRARRALAAYRAQQAAGGWADTRMFDGWPGLLDGWRAAGFRIATATSKGGVFTRRVLARFGILDRFDAIGAADDAGDRRAKDEVIGHTLRMLGLPAVRRAGYRPDDPDAAGGAGPGGPALAGVVLVGDRSHDFAGAHVFGLPAVAVGWGYGDAAERARADEIAADAAGLDAAVRRLLAGAG</sequence>
<reference evidence="1 2" key="1">
    <citation type="submission" date="2014-08" db="EMBL/GenBank/DDBJ databases">
        <title>Complete genome sequence of Corynebacterium sphenisci CECT 5990(T) (=DSM 44792(T)), isolated from healthy wild penguins.</title>
        <authorList>
            <person name="Ruckert C."/>
            <person name="Albersmeier A."/>
            <person name="Winkler A."/>
            <person name="Kalinowski J."/>
        </authorList>
    </citation>
    <scope>NUCLEOTIDE SEQUENCE [LARGE SCALE GENOMIC DNA]</scope>
    <source>
        <strain evidence="1 2">DSM 44792</strain>
    </source>
</reference>
<dbReference type="Pfam" id="PF13419">
    <property type="entry name" value="HAD_2"/>
    <property type="match status" value="1"/>
</dbReference>
<dbReference type="EMBL" id="CP009248">
    <property type="protein sequence ID" value="APT91026.1"/>
    <property type="molecule type" value="Genomic_DNA"/>
</dbReference>
<dbReference type="GO" id="GO:0005829">
    <property type="term" value="C:cytosol"/>
    <property type="evidence" value="ECO:0007669"/>
    <property type="project" value="TreeGrafter"/>
</dbReference>
<name>A0A1L7CYQ5_9CORY</name>
<dbReference type="PANTHER" id="PTHR43434">
    <property type="entry name" value="PHOSPHOGLYCOLATE PHOSPHATASE"/>
    <property type="match status" value="1"/>
</dbReference>
<dbReference type="SFLD" id="SFLDG01129">
    <property type="entry name" value="C1.5:_HAD__Beta-PGM__Phosphata"/>
    <property type="match status" value="1"/>
</dbReference>
<dbReference type="AlphaFoldDB" id="A0A1L7CYQ5"/>
<dbReference type="InterPro" id="IPR050155">
    <property type="entry name" value="HAD-like_hydrolase_sf"/>
</dbReference>
<dbReference type="Gene3D" id="1.10.150.240">
    <property type="entry name" value="Putative phosphatase, domain 2"/>
    <property type="match status" value="1"/>
</dbReference>
<dbReference type="InterPro" id="IPR023214">
    <property type="entry name" value="HAD_sf"/>
</dbReference>
<dbReference type="Gene3D" id="3.40.50.1000">
    <property type="entry name" value="HAD superfamily/HAD-like"/>
    <property type="match status" value="1"/>
</dbReference>
<accession>A0A1L7CYQ5</accession>
<keyword evidence="2" id="KW-1185">Reference proteome</keyword>
<protein>
    <recommendedName>
        <fullName evidence="3">HAD family hydrolase</fullName>
    </recommendedName>
</protein>
<dbReference type="KEGG" id="csph:CSPHI_08245"/>